<accession>A0A327YPJ9</accession>
<dbReference type="RefSeq" id="WP_111549928.1">
    <property type="nucleotide sequence ID" value="NZ_LIGL01000012.1"/>
</dbReference>
<proteinExistence type="predicted"/>
<evidence type="ECO:0000313" key="1">
    <source>
        <dbReference type="EMBL" id="RAK20039.1"/>
    </source>
</evidence>
<dbReference type="Gene3D" id="3.10.450.50">
    <property type="match status" value="2"/>
</dbReference>
<dbReference type="EMBL" id="QLMG01000007">
    <property type="protein sequence ID" value="RAK20039.1"/>
    <property type="molecule type" value="Genomic_DNA"/>
</dbReference>
<dbReference type="SUPFAM" id="SSF54427">
    <property type="entry name" value="NTF2-like"/>
    <property type="match status" value="2"/>
</dbReference>
<keyword evidence="2" id="KW-1185">Reference proteome</keyword>
<gene>
    <name evidence="1" type="ORF">ATI53_100738</name>
</gene>
<dbReference type="OrthoDB" id="2769928at2"/>
<sequence length="330" mass="35111">MPFLAGFDARWQDAAEYLDALRRDLGEGRRLDLVPDYLADNVVLDEGAGLLPGPEAMGKALAARLAALPGLSLSREEMLWAPSAHDAFVAAQRFQAAGRHDGPGLYGPPTGKLVRYMAMSETWCNTGALRAEWVLRDETAILDQIGVTLEDGARWRLSQMPPAPPPAFVSAAGGAAATAPPAMPSPGAGNDDAWGHTLGDLVHRIMGGELSVIARHFDPAAELFYPGAIIGSGPREAEAFWLGLRAAFPSAEFRVHHLLGAEEHLSPPRAAIRWTLTGKHDGHGAFGTPTGARVSILGLTQAEFGPDGLRREWTLYDAPGVLAQILRAVG</sequence>
<dbReference type="Pfam" id="PF07366">
    <property type="entry name" value="SnoaL"/>
    <property type="match status" value="2"/>
</dbReference>
<name>A0A327YPJ9_9RHOB</name>
<dbReference type="GO" id="GO:0030638">
    <property type="term" value="P:polyketide metabolic process"/>
    <property type="evidence" value="ECO:0007669"/>
    <property type="project" value="InterPro"/>
</dbReference>
<reference evidence="1 2" key="1">
    <citation type="submission" date="2018-06" db="EMBL/GenBank/DDBJ databases">
        <title>Genomic Encyclopedia of Archaeal and Bacterial Type Strains, Phase II (KMG-II): from individual species to whole genera.</title>
        <authorList>
            <person name="Goeker M."/>
        </authorList>
    </citation>
    <scope>NUCLEOTIDE SEQUENCE [LARGE SCALE GENOMIC DNA]</scope>
    <source>
        <strain evidence="1 2">DSM 22011</strain>
    </source>
</reference>
<dbReference type="AlphaFoldDB" id="A0A327YPJ9"/>
<evidence type="ECO:0000313" key="2">
    <source>
        <dbReference type="Proteomes" id="UP000249165"/>
    </source>
</evidence>
<organism evidence="1 2">
    <name type="scientific">Salipiger aestuarii</name>
    <dbReference type="NCBI Taxonomy" id="568098"/>
    <lineage>
        <taxon>Bacteria</taxon>
        <taxon>Pseudomonadati</taxon>
        <taxon>Pseudomonadota</taxon>
        <taxon>Alphaproteobacteria</taxon>
        <taxon>Rhodobacterales</taxon>
        <taxon>Roseobacteraceae</taxon>
        <taxon>Salipiger</taxon>
    </lineage>
</organism>
<comment type="caution">
    <text evidence="1">The sequence shown here is derived from an EMBL/GenBank/DDBJ whole genome shotgun (WGS) entry which is preliminary data.</text>
</comment>
<dbReference type="InterPro" id="IPR032710">
    <property type="entry name" value="NTF2-like_dom_sf"/>
</dbReference>
<dbReference type="InterPro" id="IPR009959">
    <property type="entry name" value="Cyclase_SnoaL-like"/>
</dbReference>
<protein>
    <submittedName>
        <fullName evidence="1">SnoaL-like polyketide cyclase</fullName>
    </submittedName>
</protein>
<dbReference type="Proteomes" id="UP000249165">
    <property type="component" value="Unassembled WGS sequence"/>
</dbReference>